<feature type="compositionally biased region" description="Basic residues" evidence="1">
    <location>
        <begin position="216"/>
        <end position="227"/>
    </location>
</feature>
<feature type="non-terminal residue" evidence="2">
    <location>
        <position position="431"/>
    </location>
</feature>
<gene>
    <name evidence="2" type="ORF">AVDCRST_MAG60-1634</name>
</gene>
<feature type="compositionally biased region" description="Basic and acidic residues" evidence="1">
    <location>
        <begin position="21"/>
        <end position="54"/>
    </location>
</feature>
<feature type="compositionally biased region" description="Basic and acidic residues" evidence="1">
    <location>
        <begin position="72"/>
        <end position="84"/>
    </location>
</feature>
<feature type="compositionally biased region" description="Low complexity" evidence="1">
    <location>
        <begin position="302"/>
        <end position="313"/>
    </location>
</feature>
<feature type="region of interest" description="Disordered" evidence="1">
    <location>
        <begin position="287"/>
        <end position="365"/>
    </location>
</feature>
<dbReference type="AlphaFoldDB" id="A0A6J4NNB7"/>
<sequence>VGYTWPCDSRPGLPRCRRQSAPRDRAARAAEPLGDLRTDGPGRGRHADRADPAARRPAPGPPVQPGRHRAHDRAGRADRPDGRRAGAGPSARAPQPCELEAMGGHLAPPADRDAPDHRRGGRARMGCRPRPGRSDRARSRAGAHRPRPRLRRPGRGTTDGRPRGRRVGRAPLHAHLGGRAQRRSRLPLRLRRHPARDRGGRLQLGTEVARLLPRRQGRHRGAGRHRRGTDAGLPGVPLQESVPPGGRARGVTAGAGGAGHVVRRRRGPRRLRFPLRVRVRDDLPLGRALPRLPRGHARGGRAARAAPDPLRAPGPRHRRDPWAARRAGLARGGRRSRSRLRRPTSGRRARARSRGQRARGGRTVQEAAVGSGVLRGPRCRVDLLPRLRGRGGTGAGRELAVVDGLVHDHHLGLRPRGVGDAGHVPARRSHL</sequence>
<accession>A0A6J4NNB7</accession>
<feature type="compositionally biased region" description="Basic residues" evidence="1">
    <location>
        <begin position="332"/>
        <end position="360"/>
    </location>
</feature>
<reference evidence="2" key="1">
    <citation type="submission" date="2020-02" db="EMBL/GenBank/DDBJ databases">
        <authorList>
            <person name="Meier V. D."/>
        </authorList>
    </citation>
    <scope>NUCLEOTIDE SEQUENCE</scope>
    <source>
        <strain evidence="2">AVDCRST_MAG60</strain>
    </source>
</reference>
<protein>
    <submittedName>
        <fullName evidence="2">Na+/H+ antiporter</fullName>
    </submittedName>
</protein>
<feature type="region of interest" description="Disordered" evidence="1">
    <location>
        <begin position="216"/>
        <end position="245"/>
    </location>
</feature>
<name>A0A6J4NNB7_9ACTN</name>
<feature type="region of interest" description="Disordered" evidence="1">
    <location>
        <begin position="1"/>
        <end position="185"/>
    </location>
</feature>
<proteinExistence type="predicted"/>
<dbReference type="EMBL" id="CADCUN010000175">
    <property type="protein sequence ID" value="CAA9392521.1"/>
    <property type="molecule type" value="Genomic_DNA"/>
</dbReference>
<feature type="non-terminal residue" evidence="2">
    <location>
        <position position="1"/>
    </location>
</feature>
<organism evidence="2">
    <name type="scientific">uncultured Nocardioides sp</name>
    <dbReference type="NCBI Taxonomy" id="198441"/>
    <lineage>
        <taxon>Bacteria</taxon>
        <taxon>Bacillati</taxon>
        <taxon>Actinomycetota</taxon>
        <taxon>Actinomycetes</taxon>
        <taxon>Propionibacteriales</taxon>
        <taxon>Nocardioidaceae</taxon>
        <taxon>Nocardioides</taxon>
        <taxon>environmental samples</taxon>
    </lineage>
</organism>
<evidence type="ECO:0000256" key="1">
    <source>
        <dbReference type="SAM" id="MobiDB-lite"/>
    </source>
</evidence>
<feature type="compositionally biased region" description="Basic residues" evidence="1">
    <location>
        <begin position="139"/>
        <end position="154"/>
    </location>
</feature>
<evidence type="ECO:0000313" key="2">
    <source>
        <dbReference type="EMBL" id="CAA9392521.1"/>
    </source>
</evidence>
<feature type="compositionally biased region" description="Basic residues" evidence="1">
    <location>
        <begin position="119"/>
        <end position="131"/>
    </location>
</feature>